<comment type="caution">
    <text evidence="10">The sequence shown here is derived from an EMBL/GenBank/DDBJ whole genome shotgun (WGS) entry which is preliminary data.</text>
</comment>
<keyword evidence="4" id="KW-0732">Signal</keyword>
<dbReference type="InterPro" id="IPR046953">
    <property type="entry name" value="Spore_GerAC-like_C"/>
</dbReference>
<evidence type="ECO:0000313" key="10">
    <source>
        <dbReference type="EMBL" id="MED4399885.1"/>
    </source>
</evidence>
<dbReference type="Pfam" id="PF25198">
    <property type="entry name" value="Spore_GerAC_N"/>
    <property type="match status" value="1"/>
</dbReference>
<protein>
    <submittedName>
        <fullName evidence="10">Ger(X)C family spore germination protein</fullName>
    </submittedName>
</protein>
<proteinExistence type="inferred from homology"/>
<feature type="domain" description="Spore germination GerAC-like C-terminal" evidence="8">
    <location>
        <begin position="223"/>
        <end position="388"/>
    </location>
</feature>
<evidence type="ECO:0000313" key="11">
    <source>
        <dbReference type="Proteomes" id="UP001342826"/>
    </source>
</evidence>
<keyword evidence="6" id="KW-0564">Palmitate</keyword>
<dbReference type="Gene3D" id="6.20.190.10">
    <property type="entry name" value="Nutrient germinant receptor protein C, domain 1"/>
    <property type="match status" value="1"/>
</dbReference>
<feature type="domain" description="Spore germination protein N-terminal" evidence="9">
    <location>
        <begin position="23"/>
        <end position="197"/>
    </location>
</feature>
<keyword evidence="3" id="KW-0309">Germination</keyword>
<dbReference type="InterPro" id="IPR038501">
    <property type="entry name" value="Spore_GerAC_C_sf"/>
</dbReference>
<keyword evidence="5" id="KW-0472">Membrane</keyword>
<dbReference type="InterPro" id="IPR008844">
    <property type="entry name" value="Spore_GerAC-like"/>
</dbReference>
<evidence type="ECO:0000259" key="8">
    <source>
        <dbReference type="Pfam" id="PF05504"/>
    </source>
</evidence>
<comment type="subcellular location">
    <subcellularLocation>
        <location evidence="1">Membrane</location>
        <topology evidence="1">Lipid-anchor</topology>
    </subcellularLocation>
</comment>
<name>A0ABU6NRU8_9BACI</name>
<dbReference type="PANTHER" id="PTHR35789">
    <property type="entry name" value="SPORE GERMINATION PROTEIN B3"/>
    <property type="match status" value="1"/>
</dbReference>
<evidence type="ECO:0000256" key="4">
    <source>
        <dbReference type="ARBA" id="ARBA00022729"/>
    </source>
</evidence>
<dbReference type="NCBIfam" id="TIGR02887">
    <property type="entry name" value="spore_ger_x_C"/>
    <property type="match status" value="1"/>
</dbReference>
<dbReference type="PANTHER" id="PTHR35789:SF1">
    <property type="entry name" value="SPORE GERMINATION PROTEIN B3"/>
    <property type="match status" value="1"/>
</dbReference>
<evidence type="ECO:0000256" key="3">
    <source>
        <dbReference type="ARBA" id="ARBA00022544"/>
    </source>
</evidence>
<evidence type="ECO:0000256" key="6">
    <source>
        <dbReference type="ARBA" id="ARBA00023139"/>
    </source>
</evidence>
<dbReference type="RefSeq" id="WP_328014601.1">
    <property type="nucleotide sequence ID" value="NZ_JARTFS010000001.1"/>
</dbReference>
<dbReference type="Proteomes" id="UP001342826">
    <property type="component" value="Unassembled WGS sequence"/>
</dbReference>
<keyword evidence="11" id="KW-1185">Reference proteome</keyword>
<dbReference type="InterPro" id="IPR057336">
    <property type="entry name" value="GerAC_N"/>
</dbReference>
<evidence type="ECO:0000256" key="2">
    <source>
        <dbReference type="ARBA" id="ARBA00007886"/>
    </source>
</evidence>
<evidence type="ECO:0000256" key="7">
    <source>
        <dbReference type="ARBA" id="ARBA00023288"/>
    </source>
</evidence>
<keyword evidence="7" id="KW-0449">Lipoprotein</keyword>
<evidence type="ECO:0000256" key="5">
    <source>
        <dbReference type="ARBA" id="ARBA00023136"/>
    </source>
</evidence>
<sequence length="400" mass="44376">MKRKIVVFAIFIILLVLLTGCWNRRELNELAIAVGLGIDRQGDQYLVTVQVVNPGEIAAQKGGGRATPVLIYQETGDTVMEAFRRLTTVAPRKIYTAHLRMVVIGEKLAEEGFAETLDLLSRAREMRTDYYIAVAKDSKAENVLKVLTSLEDIPASQLFSALETSEKAWAPTASVTLDELIPNIVSKGKEASLTGIKIRGDVQEGETSENVKQIDAPTKLQYEGIAVFKNDRLIGWLDEEESKGLNYSLGKVKSTIVDITCPNEGKIGIEIIRTKADVKTKVKNGRLTGMIRVEAEGNIADVECGKAELAKTETIREFEKKGEEGIKAKIEAIINASQQKYKVDIIGFGDALQRSNPAYWKKNEKKWSEKFTGIPIEIETDLKIRRIGTIVDPPLKEIDQ</sequence>
<comment type="similarity">
    <text evidence="2">Belongs to the GerABKC lipoprotein family.</text>
</comment>
<organism evidence="10 11">
    <name type="scientific">Metabacillus fastidiosus</name>
    <dbReference type="NCBI Taxonomy" id="1458"/>
    <lineage>
        <taxon>Bacteria</taxon>
        <taxon>Bacillati</taxon>
        <taxon>Bacillota</taxon>
        <taxon>Bacilli</taxon>
        <taxon>Bacillales</taxon>
        <taxon>Bacillaceae</taxon>
        <taxon>Metabacillus</taxon>
    </lineage>
</organism>
<accession>A0ABU6NRU8</accession>
<evidence type="ECO:0000256" key="1">
    <source>
        <dbReference type="ARBA" id="ARBA00004635"/>
    </source>
</evidence>
<dbReference type="Gene3D" id="3.30.300.210">
    <property type="entry name" value="Nutrient germinant receptor protein C, domain 3"/>
    <property type="match status" value="1"/>
</dbReference>
<evidence type="ECO:0000259" key="9">
    <source>
        <dbReference type="Pfam" id="PF25198"/>
    </source>
</evidence>
<reference evidence="10 11" key="1">
    <citation type="submission" date="2023-03" db="EMBL/GenBank/DDBJ databases">
        <title>Bacillus Genome Sequencing.</title>
        <authorList>
            <person name="Dunlap C."/>
        </authorList>
    </citation>
    <scope>NUCLEOTIDE SEQUENCE [LARGE SCALE GENOMIC DNA]</scope>
    <source>
        <strain evidence="10 11">NRS-1717</strain>
    </source>
</reference>
<dbReference type="PROSITE" id="PS51257">
    <property type="entry name" value="PROKAR_LIPOPROTEIN"/>
    <property type="match status" value="1"/>
</dbReference>
<dbReference type="EMBL" id="JARTFS010000001">
    <property type="protein sequence ID" value="MED4399885.1"/>
    <property type="molecule type" value="Genomic_DNA"/>
</dbReference>
<gene>
    <name evidence="10" type="ORF">P9271_00735</name>
</gene>
<dbReference type="Pfam" id="PF05504">
    <property type="entry name" value="Spore_GerAC"/>
    <property type="match status" value="1"/>
</dbReference>